<organism evidence="3 4">
    <name type="scientific">Trichomonas vaginalis (strain ATCC PRA-98 / G3)</name>
    <dbReference type="NCBI Taxonomy" id="412133"/>
    <lineage>
        <taxon>Eukaryota</taxon>
        <taxon>Metamonada</taxon>
        <taxon>Parabasalia</taxon>
        <taxon>Trichomonadida</taxon>
        <taxon>Trichomonadidae</taxon>
        <taxon>Trichomonas</taxon>
    </lineage>
</organism>
<dbReference type="VEuPathDB" id="TrichDB:TVAG_429520"/>
<evidence type="ECO:0000259" key="1">
    <source>
        <dbReference type="PROSITE" id="PS50090"/>
    </source>
</evidence>
<dbReference type="SMART" id="SM00717">
    <property type="entry name" value="SANT"/>
    <property type="match status" value="2"/>
</dbReference>
<dbReference type="EMBL" id="DS113712">
    <property type="protein sequence ID" value="EAX97516.1"/>
    <property type="molecule type" value="Genomic_DNA"/>
</dbReference>
<evidence type="ECO:0000313" key="4">
    <source>
        <dbReference type="Proteomes" id="UP000001542"/>
    </source>
</evidence>
<dbReference type="PANTHER" id="PTHR45614:SF253">
    <property type="entry name" value="CHROMOSOME UNDETERMINED SCAFFOLD_38, WHOLE GENOME SHOTGUN SEQUENCE"/>
    <property type="match status" value="1"/>
</dbReference>
<dbReference type="InParanoid" id="A2FC59"/>
<feature type="domain" description="HTH myb-type" evidence="2">
    <location>
        <begin position="10"/>
        <end position="64"/>
    </location>
</feature>
<keyword evidence="4" id="KW-1185">Reference proteome</keyword>
<dbReference type="KEGG" id="tva:4755290"/>
<keyword evidence="3" id="KW-0238">DNA-binding</keyword>
<proteinExistence type="predicted"/>
<dbReference type="GO" id="GO:0006355">
    <property type="term" value="P:regulation of DNA-templated transcription"/>
    <property type="evidence" value="ECO:0000318"/>
    <property type="project" value="GO_Central"/>
</dbReference>
<dbReference type="SMR" id="A2FC59"/>
<dbReference type="InterPro" id="IPR009057">
    <property type="entry name" value="Homeodomain-like_sf"/>
</dbReference>
<dbReference type="GO" id="GO:0000978">
    <property type="term" value="F:RNA polymerase II cis-regulatory region sequence-specific DNA binding"/>
    <property type="evidence" value="ECO:0000318"/>
    <property type="project" value="GO_Central"/>
</dbReference>
<protein>
    <submittedName>
        <fullName evidence="3">Myb-like DNA-binding domain containing protein</fullName>
    </submittedName>
</protein>
<accession>A2FC59</accession>
<reference evidence="3" key="1">
    <citation type="submission" date="2006-10" db="EMBL/GenBank/DDBJ databases">
        <authorList>
            <person name="Amadeo P."/>
            <person name="Zhao Q."/>
            <person name="Wortman J."/>
            <person name="Fraser-Liggett C."/>
            <person name="Carlton J."/>
        </authorList>
    </citation>
    <scope>NUCLEOTIDE SEQUENCE</scope>
    <source>
        <strain evidence="3">G3</strain>
    </source>
</reference>
<reference evidence="3" key="2">
    <citation type="journal article" date="2007" name="Science">
        <title>Draft genome sequence of the sexually transmitted pathogen Trichomonas vaginalis.</title>
        <authorList>
            <person name="Carlton J.M."/>
            <person name="Hirt R.P."/>
            <person name="Silva J.C."/>
            <person name="Delcher A.L."/>
            <person name="Schatz M."/>
            <person name="Zhao Q."/>
            <person name="Wortman J.R."/>
            <person name="Bidwell S.L."/>
            <person name="Alsmark U.C.M."/>
            <person name="Besteiro S."/>
            <person name="Sicheritz-Ponten T."/>
            <person name="Noel C.J."/>
            <person name="Dacks J.B."/>
            <person name="Foster P.G."/>
            <person name="Simillion C."/>
            <person name="Van de Peer Y."/>
            <person name="Miranda-Saavedra D."/>
            <person name="Barton G.J."/>
            <person name="Westrop G.D."/>
            <person name="Mueller S."/>
            <person name="Dessi D."/>
            <person name="Fiori P.L."/>
            <person name="Ren Q."/>
            <person name="Paulsen I."/>
            <person name="Zhang H."/>
            <person name="Bastida-Corcuera F.D."/>
            <person name="Simoes-Barbosa A."/>
            <person name="Brown M.T."/>
            <person name="Hayes R.D."/>
            <person name="Mukherjee M."/>
            <person name="Okumura C.Y."/>
            <person name="Schneider R."/>
            <person name="Smith A.J."/>
            <person name="Vanacova S."/>
            <person name="Villalvazo M."/>
            <person name="Haas B.J."/>
            <person name="Pertea M."/>
            <person name="Feldblyum T.V."/>
            <person name="Utterback T.R."/>
            <person name="Shu C.L."/>
            <person name="Osoegawa K."/>
            <person name="de Jong P.J."/>
            <person name="Hrdy I."/>
            <person name="Horvathova L."/>
            <person name="Zubacova Z."/>
            <person name="Dolezal P."/>
            <person name="Malik S.B."/>
            <person name="Logsdon J.M. Jr."/>
            <person name="Henze K."/>
            <person name="Gupta A."/>
            <person name="Wang C.C."/>
            <person name="Dunne R.L."/>
            <person name="Upcroft J.A."/>
            <person name="Upcroft P."/>
            <person name="White O."/>
            <person name="Salzberg S.L."/>
            <person name="Tang P."/>
            <person name="Chiu C.-H."/>
            <person name="Lee Y.-S."/>
            <person name="Embley T.M."/>
            <person name="Coombs G.H."/>
            <person name="Mottram J.C."/>
            <person name="Tachezy J."/>
            <person name="Fraser-Liggett C.M."/>
            <person name="Johnson P.J."/>
        </authorList>
    </citation>
    <scope>NUCLEOTIDE SEQUENCE [LARGE SCALE GENOMIC DNA]</scope>
    <source>
        <strain evidence="3">G3</strain>
    </source>
</reference>
<dbReference type="PANTHER" id="PTHR45614">
    <property type="entry name" value="MYB PROTEIN-RELATED"/>
    <property type="match status" value="1"/>
</dbReference>
<dbReference type="InterPro" id="IPR017930">
    <property type="entry name" value="Myb_dom"/>
</dbReference>
<dbReference type="AlphaFoldDB" id="A2FC59"/>
<dbReference type="eggNOG" id="KOG0048">
    <property type="taxonomic scope" value="Eukaryota"/>
</dbReference>
<dbReference type="RefSeq" id="XP_001310446.1">
    <property type="nucleotide sequence ID" value="XM_001310445.1"/>
</dbReference>
<dbReference type="PROSITE" id="PS51294">
    <property type="entry name" value="HTH_MYB"/>
    <property type="match status" value="1"/>
</dbReference>
<dbReference type="PROSITE" id="PS50090">
    <property type="entry name" value="MYB_LIKE"/>
    <property type="match status" value="2"/>
</dbReference>
<dbReference type="Gene3D" id="1.10.10.60">
    <property type="entry name" value="Homeodomain-like"/>
    <property type="match status" value="2"/>
</dbReference>
<sequence length="165" mass="19919">MNQSPHKSTRQMFTPEEDDKLRKIIMNMKSNNLPLNWNMISEQIGSKNQRQCRDRWIYYLNEKVNHTPFTPYENYMILWLISKFGKKWTQITQLFHNKTDVSIKSQYKKLIRRNATLENVFTISNAKYYKQPKNHPVMSKNLQQDFLKEANFSEQVEQESEFLFG</sequence>
<dbReference type="OrthoDB" id="2143914at2759"/>
<dbReference type="InterPro" id="IPR001005">
    <property type="entry name" value="SANT/Myb"/>
</dbReference>
<gene>
    <name evidence="3" type="ORF">TVAG_429520</name>
</gene>
<dbReference type="Pfam" id="PF13921">
    <property type="entry name" value="Myb_DNA-bind_6"/>
    <property type="match status" value="1"/>
</dbReference>
<evidence type="ECO:0000259" key="2">
    <source>
        <dbReference type="PROSITE" id="PS51294"/>
    </source>
</evidence>
<dbReference type="STRING" id="5722.A2FC59"/>
<evidence type="ECO:0000313" key="3">
    <source>
        <dbReference type="EMBL" id="EAX97516.1"/>
    </source>
</evidence>
<dbReference type="GO" id="GO:0000981">
    <property type="term" value="F:DNA-binding transcription factor activity, RNA polymerase II-specific"/>
    <property type="evidence" value="ECO:0000318"/>
    <property type="project" value="GO_Central"/>
</dbReference>
<feature type="domain" description="Myb-like" evidence="1">
    <location>
        <begin position="10"/>
        <end position="60"/>
    </location>
</feature>
<dbReference type="InterPro" id="IPR050560">
    <property type="entry name" value="MYB_TF"/>
</dbReference>
<name>A2FC59_TRIV3</name>
<feature type="domain" description="Myb-like" evidence="1">
    <location>
        <begin position="61"/>
        <end position="111"/>
    </location>
</feature>
<dbReference type="Proteomes" id="UP000001542">
    <property type="component" value="Unassembled WGS sequence"/>
</dbReference>
<dbReference type="CDD" id="cd00167">
    <property type="entry name" value="SANT"/>
    <property type="match status" value="1"/>
</dbReference>
<dbReference type="SUPFAM" id="SSF46689">
    <property type="entry name" value="Homeodomain-like"/>
    <property type="match status" value="1"/>
</dbReference>
<dbReference type="VEuPathDB" id="TrichDB:TVAGG3_0646450"/>
<dbReference type="GO" id="GO:0005634">
    <property type="term" value="C:nucleus"/>
    <property type="evidence" value="ECO:0000318"/>
    <property type="project" value="GO_Central"/>
</dbReference>